<dbReference type="PROSITE" id="PS50109">
    <property type="entry name" value="HIS_KIN"/>
    <property type="match status" value="1"/>
</dbReference>
<keyword evidence="10" id="KW-0902">Two-component regulatory system</keyword>
<evidence type="ECO:0000256" key="2">
    <source>
        <dbReference type="ARBA" id="ARBA00001968"/>
    </source>
</evidence>
<dbReference type="Gene3D" id="3.30.565.10">
    <property type="entry name" value="Histidine kinase-like ATPase, C-terminal domain"/>
    <property type="match status" value="1"/>
</dbReference>
<dbReference type="PROSITE" id="PS50885">
    <property type="entry name" value="HAMP"/>
    <property type="match status" value="1"/>
</dbReference>
<dbReference type="GO" id="GO:0000155">
    <property type="term" value="F:phosphorelay sensor kinase activity"/>
    <property type="evidence" value="ECO:0007669"/>
    <property type="project" value="InterPro"/>
</dbReference>
<dbReference type="CDD" id="cd00075">
    <property type="entry name" value="HATPase"/>
    <property type="match status" value="1"/>
</dbReference>
<evidence type="ECO:0000256" key="1">
    <source>
        <dbReference type="ARBA" id="ARBA00000085"/>
    </source>
</evidence>
<dbReference type="GO" id="GO:0005886">
    <property type="term" value="C:plasma membrane"/>
    <property type="evidence" value="ECO:0007669"/>
    <property type="project" value="UniProtKB-SubCell"/>
</dbReference>
<dbReference type="Gene3D" id="6.10.340.10">
    <property type="match status" value="1"/>
</dbReference>
<evidence type="ECO:0000256" key="6">
    <source>
        <dbReference type="ARBA" id="ARBA00022679"/>
    </source>
</evidence>
<keyword evidence="9 12" id="KW-1133">Transmembrane helix</keyword>
<dbReference type="CDD" id="cd00082">
    <property type="entry name" value="HisKA"/>
    <property type="match status" value="1"/>
</dbReference>
<dbReference type="SMART" id="SM00387">
    <property type="entry name" value="HATPase_c"/>
    <property type="match status" value="1"/>
</dbReference>
<evidence type="ECO:0000256" key="4">
    <source>
        <dbReference type="ARBA" id="ARBA00012438"/>
    </source>
</evidence>
<dbReference type="EC" id="2.7.13.3" evidence="4"/>
<dbReference type="InterPro" id="IPR004358">
    <property type="entry name" value="Sig_transdc_His_kin-like_C"/>
</dbReference>
<gene>
    <name evidence="15" type="ORF">RMCFA_2209</name>
</gene>
<comment type="subcellular location">
    <subcellularLocation>
        <location evidence="3">Cell membrane</location>
    </subcellularLocation>
</comment>
<evidence type="ECO:0000259" key="14">
    <source>
        <dbReference type="PROSITE" id="PS50885"/>
    </source>
</evidence>
<dbReference type="InterPro" id="IPR003660">
    <property type="entry name" value="HAMP_dom"/>
</dbReference>
<keyword evidence="8 15" id="KW-0418">Kinase</keyword>
<dbReference type="PRINTS" id="PR00344">
    <property type="entry name" value="BCTRLSENSOR"/>
</dbReference>
<evidence type="ECO:0000256" key="12">
    <source>
        <dbReference type="SAM" id="Phobius"/>
    </source>
</evidence>
<reference evidence="16" key="2">
    <citation type="submission" date="2016-02" db="EMBL/GenBank/DDBJ databases">
        <title>Draft genome sequence of five rapidly growing Mycobacterium species.</title>
        <authorList>
            <person name="Katahira K."/>
            <person name="Gotou Y."/>
            <person name="Iida K."/>
            <person name="Ogura Y."/>
            <person name="Hayashi T."/>
        </authorList>
    </citation>
    <scope>NUCLEOTIDE SEQUENCE [LARGE SCALE GENOMIC DNA]</scope>
    <source>
        <strain evidence="16">JCM6368</strain>
    </source>
</reference>
<proteinExistence type="predicted"/>
<dbReference type="InterPro" id="IPR003661">
    <property type="entry name" value="HisK_dim/P_dom"/>
</dbReference>
<dbReference type="SMART" id="SM00388">
    <property type="entry name" value="HisKA"/>
    <property type="match status" value="1"/>
</dbReference>
<evidence type="ECO:0000313" key="16">
    <source>
        <dbReference type="Proteomes" id="UP000069705"/>
    </source>
</evidence>
<evidence type="ECO:0000313" key="15">
    <source>
        <dbReference type="EMBL" id="GAT02097.1"/>
    </source>
</evidence>
<dbReference type="AlphaFoldDB" id="A0A100WPP1"/>
<feature type="domain" description="HAMP" evidence="14">
    <location>
        <begin position="220"/>
        <end position="283"/>
    </location>
</feature>
<dbReference type="Proteomes" id="UP000069705">
    <property type="component" value="Unassembled WGS sequence"/>
</dbReference>
<organism evidence="15 16">
    <name type="scientific">Mycolicibacterium fortuitum subsp. acetamidolyticum</name>
    <dbReference type="NCBI Taxonomy" id="144550"/>
    <lineage>
        <taxon>Bacteria</taxon>
        <taxon>Bacillati</taxon>
        <taxon>Actinomycetota</taxon>
        <taxon>Actinomycetes</taxon>
        <taxon>Mycobacteriales</taxon>
        <taxon>Mycobacteriaceae</taxon>
        <taxon>Mycolicibacterium</taxon>
    </lineage>
</organism>
<evidence type="ECO:0000259" key="13">
    <source>
        <dbReference type="PROSITE" id="PS50109"/>
    </source>
</evidence>
<comment type="cofactor">
    <cofactor evidence="2">
        <name>a divalent metal cation</name>
        <dbReference type="ChEBI" id="CHEBI:60240"/>
    </cofactor>
</comment>
<feature type="transmembrane region" description="Helical" evidence="12">
    <location>
        <begin position="193"/>
        <end position="219"/>
    </location>
</feature>
<dbReference type="InterPro" id="IPR005467">
    <property type="entry name" value="His_kinase_dom"/>
</dbReference>
<evidence type="ECO:0000256" key="5">
    <source>
        <dbReference type="ARBA" id="ARBA00022553"/>
    </source>
</evidence>
<dbReference type="InterPro" id="IPR036890">
    <property type="entry name" value="HATPase_C_sf"/>
</dbReference>
<evidence type="ECO:0000256" key="11">
    <source>
        <dbReference type="ARBA" id="ARBA00023136"/>
    </source>
</evidence>
<keyword evidence="5" id="KW-0597">Phosphoprotein</keyword>
<dbReference type="Pfam" id="PF02518">
    <property type="entry name" value="HATPase_c"/>
    <property type="match status" value="1"/>
</dbReference>
<dbReference type="InterPro" id="IPR003594">
    <property type="entry name" value="HATPase_dom"/>
</dbReference>
<dbReference type="SUPFAM" id="SSF55874">
    <property type="entry name" value="ATPase domain of HSP90 chaperone/DNA topoisomerase II/histidine kinase"/>
    <property type="match status" value="1"/>
</dbReference>
<keyword evidence="11 12" id="KW-0472">Membrane</keyword>
<evidence type="ECO:0000256" key="10">
    <source>
        <dbReference type="ARBA" id="ARBA00023012"/>
    </source>
</evidence>
<dbReference type="Pfam" id="PF00672">
    <property type="entry name" value="HAMP"/>
    <property type="match status" value="1"/>
</dbReference>
<accession>A0A100WPP1</accession>
<name>A0A100WPP1_MYCFO</name>
<dbReference type="SMART" id="SM00304">
    <property type="entry name" value="HAMP"/>
    <property type="match status" value="1"/>
</dbReference>
<dbReference type="Pfam" id="PF00512">
    <property type="entry name" value="HisKA"/>
    <property type="match status" value="1"/>
</dbReference>
<dbReference type="PANTHER" id="PTHR45436">
    <property type="entry name" value="SENSOR HISTIDINE KINASE YKOH"/>
    <property type="match status" value="1"/>
</dbReference>
<dbReference type="CDD" id="cd06225">
    <property type="entry name" value="HAMP"/>
    <property type="match status" value="1"/>
</dbReference>
<feature type="domain" description="Histidine kinase" evidence="13">
    <location>
        <begin position="298"/>
        <end position="512"/>
    </location>
</feature>
<dbReference type="FunFam" id="3.30.565.10:FF:000006">
    <property type="entry name" value="Sensor histidine kinase WalK"/>
    <property type="match status" value="1"/>
</dbReference>
<evidence type="ECO:0000256" key="9">
    <source>
        <dbReference type="ARBA" id="ARBA00022989"/>
    </source>
</evidence>
<dbReference type="EMBL" id="BCSZ01000021">
    <property type="protein sequence ID" value="GAT02097.1"/>
    <property type="molecule type" value="Genomic_DNA"/>
</dbReference>
<dbReference type="FunFam" id="1.10.287.130:FF:000001">
    <property type="entry name" value="Two-component sensor histidine kinase"/>
    <property type="match status" value="1"/>
</dbReference>
<keyword evidence="6" id="KW-0808">Transferase</keyword>
<dbReference type="InterPro" id="IPR036097">
    <property type="entry name" value="HisK_dim/P_sf"/>
</dbReference>
<keyword evidence="7 12" id="KW-0812">Transmembrane</keyword>
<evidence type="ECO:0000256" key="8">
    <source>
        <dbReference type="ARBA" id="ARBA00022777"/>
    </source>
</evidence>
<evidence type="ECO:0000256" key="3">
    <source>
        <dbReference type="ARBA" id="ARBA00004236"/>
    </source>
</evidence>
<reference evidence="15 16" key="1">
    <citation type="journal article" date="2016" name="Genome Announc.">
        <title>Draft Genome Sequences of Five Rapidly Growing Mycobacterium Species, M. thermoresistibile, M. fortuitum subsp. acetamidolyticum, M. canariasense, M. brisbanense, and M. novocastrense.</title>
        <authorList>
            <person name="Katahira K."/>
            <person name="Ogura Y."/>
            <person name="Gotoh Y."/>
            <person name="Hayashi T."/>
        </authorList>
    </citation>
    <scope>NUCLEOTIDE SEQUENCE [LARGE SCALE GENOMIC DNA]</scope>
    <source>
        <strain evidence="15 16">JCM6368</strain>
    </source>
</reference>
<comment type="catalytic activity">
    <reaction evidence="1">
        <text>ATP + protein L-histidine = ADP + protein N-phospho-L-histidine.</text>
        <dbReference type="EC" id="2.7.13.3"/>
    </reaction>
</comment>
<dbReference type="PANTHER" id="PTHR45436:SF5">
    <property type="entry name" value="SENSOR HISTIDINE KINASE TRCS"/>
    <property type="match status" value="1"/>
</dbReference>
<dbReference type="GO" id="GO:0005509">
    <property type="term" value="F:calcium ion binding"/>
    <property type="evidence" value="ECO:0007669"/>
    <property type="project" value="UniProtKB-ARBA"/>
</dbReference>
<protein>
    <recommendedName>
        <fullName evidence="4">histidine kinase</fullName>
        <ecNumber evidence="4">2.7.13.3</ecNumber>
    </recommendedName>
</protein>
<dbReference type="Gene3D" id="1.10.287.130">
    <property type="match status" value="1"/>
</dbReference>
<comment type="caution">
    <text evidence="15">The sequence shown here is derived from an EMBL/GenBank/DDBJ whole genome shotgun (WGS) entry which is preliminary data.</text>
</comment>
<evidence type="ECO:0000256" key="7">
    <source>
        <dbReference type="ARBA" id="ARBA00022692"/>
    </source>
</evidence>
<dbReference type="SUPFAM" id="SSF47384">
    <property type="entry name" value="Homodimeric domain of signal transducing histidine kinase"/>
    <property type="match status" value="1"/>
</dbReference>
<dbReference type="InterPro" id="IPR050428">
    <property type="entry name" value="TCS_sensor_his_kinase"/>
</dbReference>
<sequence>MTAGTASSARWWAPRTWSLRARLVVTQVALLAVVCASIGVATEFALQRFLMNQLDDQLIEAGRRSAAIFELPPPPPGTPPPPGMHRHHRFPFDPEDGPGPGFLNAPGQAARTVGAVVAPNRPVDAGVITADGDRVEVSAAAAVQLSQVSATREPETVDLDGLGRYRLIGLHPRHGGPQTIVTGLPTAVVDDTLLWVLGMFCVLAAIALIAATTAGILILRRQLAPLSRVSAAARRVADLELDRGEVELPTPIVPVDPATAHTEVGQLGTSLNRMLDRIASALSARHASETRVRQFVADASHELRTPLAAIRGYTELAQRKHHELPADVAHAMNRVESETTRMTQLVEDMLLLARLDAGRPLERDSVDLSRLIVDTVSDAHIAGPDHQWSLDLPEDPVVVDGDEARLHQVLANLLANARTHTPSGTSVTVALKPEPDAVLLSVADDGPGIPASLLPDVFERFARGDSSRSRREGSTGLGLAIVAAVVKAHGGTIEVSSTAGSTEFVVRLPQLSSQGTHRMDQSGT</sequence>